<feature type="repeat" description="TPR" evidence="1">
    <location>
        <begin position="841"/>
        <end position="874"/>
    </location>
</feature>
<organism evidence="6 7">
    <name type="scientific">Salinirubellus salinus</name>
    <dbReference type="NCBI Taxonomy" id="1364945"/>
    <lineage>
        <taxon>Archaea</taxon>
        <taxon>Methanobacteriati</taxon>
        <taxon>Methanobacteriota</taxon>
        <taxon>Stenosarchaea group</taxon>
        <taxon>Halobacteria</taxon>
        <taxon>Halobacteriales</taxon>
        <taxon>Natronomonadaceae</taxon>
        <taxon>Salinirubellus</taxon>
    </lineage>
</organism>
<sequence length="1173" mass="129220">MGDGGDEVLSLVASRADFLEALRERPLEKREMVDVLEYSRATVNRVVNELESSGLVTRTGEGYEPTLVAVLAVEEYRDFLVRERDILRAQPVVDHLDHRANVPREFLRGAQISSGRETNENLHDLADWLEGKDDVGVVLPPTRPLAVLEACRNVLVETDGAVRLIVPVEAYRGLTGAGQLLPEMAGGGCHVTAAETPPYGLVTASAAGEWSARLLIYDSDEGAFGAVQNERGRAVDWAREIVEELRADGTDVTNELELAHGAEVPERASRDVWHPLALENEGFVRLTEEYFKAHEPRDFSVALRTGLTLSEVEAGYAVERTLEGEASDEAQSLTQHLVKRLSGGQDCAIVGQPGSGKSTVAKAVACAWFDRDIGTVLYRESGTGDSFGSVALLRNYLRTTHEETLVVVEDAVRESANDVFRLAEEFRADDSVHFLFDARSSEWMDTRSLPVDAAVREYKNAVPEVIELGDPEFGDCERFLGRFHSLSGVETNLSPQDLLDGVWDDEANSGGMFLLAHRVSLYADPVGVASSTTPTRLVEDVQRRLAELADEGTLTKEAALFVHLLNAAGERVTADFVDVHAGGPGGEATDRPLARLHDLGVVWTSDQQGRLRIGHELWSRRMLTEALEVFDDAPGLLGRAVDRVLALAEEQSGARTEAGGRGRLARRIAPDPETWADEFTRRLFRYGCDVPALAPYFGRFDEQPFSLEARCSTVGALHCHRDRAKMLAGSGQLEAALEEYRSVEREIPEGEGSDEVREVRARCVGGAATVLMRLGRLDEAEAAFERALEAHREIGDRTGEADALQGLGMVYFRRTEYGRDLEYQRAALELFEEFGELRRQSNALGNMASVYVSMEAYDEATEHAERSLELRERIGFDLGVAQCHNVLGRVAEAKNDLDRAREHHRETLARAVELGNPEWQVIGYINLGNVATGLGNLVTAEEYLERGIRTVESMGDVRDEAILRRNLAEVWRQQGKYDTAAQEAGEALECAEEVSDDRVRGLSKGVLGRVALAEGRYGEAESTLTEALEAFDELELREPSISVLLAIAQVAIEEGRPDEAKPHLDRAESALEEADSSDQSYEAKLSCLRACVEYASGDFNRARAQRKDALQRSRELANMYVVAWLHTHLGLAESGYGQDRDAEQTLKRGRRLAAEVGATGLEQRSQSRLATET</sequence>
<keyword evidence="6" id="KW-0614">Plasmid</keyword>
<name>A0A9E7R8C3_9EURY</name>
<feature type="domain" description="Novel STAND NTPase 5" evidence="4">
    <location>
        <begin position="308"/>
        <end position="444"/>
    </location>
</feature>
<evidence type="ECO:0000259" key="4">
    <source>
        <dbReference type="Pfam" id="PF25199"/>
    </source>
</evidence>
<evidence type="ECO:0000256" key="2">
    <source>
        <dbReference type="SAM" id="MobiDB-lite"/>
    </source>
</evidence>
<dbReference type="PANTHER" id="PTHR10098:SF108">
    <property type="entry name" value="TETRATRICOPEPTIDE REPEAT PROTEIN 28"/>
    <property type="match status" value="1"/>
</dbReference>
<dbReference type="InterPro" id="IPR019734">
    <property type="entry name" value="TPR_rpt"/>
</dbReference>
<evidence type="ECO:0000256" key="1">
    <source>
        <dbReference type="PROSITE-ProRule" id="PRU00339"/>
    </source>
</evidence>
<dbReference type="InterPro" id="IPR057527">
    <property type="entry name" value="HVO_A0261-like_N"/>
</dbReference>
<feature type="domain" description="MalT-like TPR region" evidence="3">
    <location>
        <begin position="848"/>
        <end position="1029"/>
    </location>
</feature>
<reference evidence="6" key="1">
    <citation type="submission" date="2022-09" db="EMBL/GenBank/DDBJ databases">
        <title>Diverse halophilic archaea isolated from saline environments.</title>
        <authorList>
            <person name="Cui H.-L."/>
        </authorList>
    </citation>
    <scope>NUCLEOTIDE SEQUENCE</scope>
    <source>
        <strain evidence="6">ZS-35-S2</strain>
        <plasmid evidence="6">unnamed1</plasmid>
    </source>
</reference>
<dbReference type="GeneID" id="74945184"/>
<dbReference type="InterPro" id="IPR036390">
    <property type="entry name" value="WH_DNA-bd_sf"/>
</dbReference>
<keyword evidence="7" id="KW-1185">Reference proteome</keyword>
<keyword evidence="1" id="KW-0802">TPR repeat</keyword>
<dbReference type="Gene3D" id="1.25.40.10">
    <property type="entry name" value="Tetratricopeptide repeat domain"/>
    <property type="match status" value="2"/>
</dbReference>
<dbReference type="Pfam" id="PF17874">
    <property type="entry name" value="TPR_MalT"/>
    <property type="match status" value="1"/>
</dbReference>
<evidence type="ECO:0000259" key="5">
    <source>
        <dbReference type="Pfam" id="PF25213"/>
    </source>
</evidence>
<evidence type="ECO:0000259" key="3">
    <source>
        <dbReference type="Pfam" id="PF17874"/>
    </source>
</evidence>
<dbReference type="Proteomes" id="UP001057580">
    <property type="component" value="Plasmid unnamed1"/>
</dbReference>
<dbReference type="InterPro" id="IPR027417">
    <property type="entry name" value="P-loop_NTPase"/>
</dbReference>
<feature type="compositionally biased region" description="Basic and acidic residues" evidence="2">
    <location>
        <begin position="1058"/>
        <end position="1069"/>
    </location>
</feature>
<feature type="compositionally biased region" description="Polar residues" evidence="2">
    <location>
        <begin position="1162"/>
        <end position="1173"/>
    </location>
</feature>
<dbReference type="EMBL" id="CP104004">
    <property type="protein sequence ID" value="UWM56949.1"/>
    <property type="molecule type" value="Genomic_DNA"/>
</dbReference>
<dbReference type="AlphaFoldDB" id="A0A9E7R8C3"/>
<protein>
    <submittedName>
        <fullName evidence="6">Tetratricopeptide repeat protein</fullName>
    </submittedName>
</protein>
<dbReference type="InterPro" id="IPR011990">
    <property type="entry name" value="TPR-like_helical_dom_sf"/>
</dbReference>
<dbReference type="SMART" id="SM00028">
    <property type="entry name" value="TPR"/>
    <property type="match status" value="10"/>
</dbReference>
<accession>A0A9E7R8C3</accession>
<geneLocation type="plasmid" evidence="6 7">
    <name>unnamed1</name>
</geneLocation>
<evidence type="ECO:0000313" key="6">
    <source>
        <dbReference type="EMBL" id="UWM56949.1"/>
    </source>
</evidence>
<dbReference type="InterPro" id="IPR057574">
    <property type="entry name" value="nSTAND_NTPase5_dom"/>
</dbReference>
<proteinExistence type="predicted"/>
<feature type="region of interest" description="Disordered" evidence="2">
    <location>
        <begin position="1058"/>
        <end position="1077"/>
    </location>
</feature>
<dbReference type="SUPFAM" id="SSF48452">
    <property type="entry name" value="TPR-like"/>
    <property type="match status" value="2"/>
</dbReference>
<dbReference type="Pfam" id="PF13424">
    <property type="entry name" value="TPR_12"/>
    <property type="match status" value="1"/>
</dbReference>
<feature type="domain" description="HVO-A0261-like N-terminal" evidence="5">
    <location>
        <begin position="8"/>
        <end position="80"/>
    </location>
</feature>
<dbReference type="Pfam" id="PF25213">
    <property type="entry name" value="HVO_A0261_N"/>
    <property type="match status" value="1"/>
</dbReference>
<dbReference type="PANTHER" id="PTHR10098">
    <property type="entry name" value="RAPSYN-RELATED"/>
    <property type="match status" value="1"/>
</dbReference>
<feature type="region of interest" description="Disordered" evidence="2">
    <location>
        <begin position="1142"/>
        <end position="1173"/>
    </location>
</feature>
<dbReference type="Pfam" id="PF25199">
    <property type="entry name" value="nSTAND_NTPase5"/>
    <property type="match status" value="1"/>
</dbReference>
<dbReference type="SUPFAM" id="SSF46785">
    <property type="entry name" value="Winged helix' DNA-binding domain"/>
    <property type="match status" value="1"/>
</dbReference>
<dbReference type="SUPFAM" id="SSF52540">
    <property type="entry name" value="P-loop containing nucleoside triphosphate hydrolases"/>
    <property type="match status" value="1"/>
</dbReference>
<dbReference type="InterPro" id="IPR041617">
    <property type="entry name" value="TPR_MalT"/>
</dbReference>
<dbReference type="KEGG" id="ssai:N0B31_22140"/>
<dbReference type="PROSITE" id="PS50005">
    <property type="entry name" value="TPR"/>
    <property type="match status" value="1"/>
</dbReference>
<gene>
    <name evidence="6" type="ORF">N0B31_22140</name>
</gene>
<evidence type="ECO:0000313" key="7">
    <source>
        <dbReference type="Proteomes" id="UP001057580"/>
    </source>
</evidence>
<dbReference type="RefSeq" id="WP_260644060.1">
    <property type="nucleotide sequence ID" value="NZ_CP104004.1"/>
</dbReference>